<dbReference type="Gene3D" id="3.30.930.30">
    <property type="match status" value="1"/>
</dbReference>
<comment type="similarity">
    <text evidence="1">Belongs to the MobA/MobL family.</text>
</comment>
<feature type="region of interest" description="Disordered" evidence="3">
    <location>
        <begin position="264"/>
        <end position="347"/>
    </location>
</feature>
<gene>
    <name evidence="5" type="ORF">SAMN04488047_1234</name>
</gene>
<dbReference type="AlphaFoldDB" id="A0A1I5UPY9"/>
<proteinExistence type="inferred from homology"/>
<dbReference type="STRING" id="441119.SAMN04488047_1234"/>
<dbReference type="OrthoDB" id="1826980at2"/>
<dbReference type="EMBL" id="FOXA01000023">
    <property type="protein sequence ID" value="SFP97364.1"/>
    <property type="molecule type" value="Genomic_DNA"/>
</dbReference>
<keyword evidence="2" id="KW-0184">Conjugation</keyword>
<sequence>MASKAAHHEFTTIKRSEGRSATARIAYICRTAIEDERTGETHRYRDRKQELVGIQLVGSDGDAASFANALEAGEKRKDGQVGRSSILALPNELDDIAGLRVVRAYQEHLLHRYGCASLSAVHRQAGNHHAHIVESTHDGEGKKIDVLSNSRKSGAEVEHRRGTWAEIVNAKLERSAPSAEYLDHRRKKRRRAAGDTSAETPDVPHHGPALHAVLRRKHQPKKQPAWAVRRFRELHELLESSKAFRRAAALVRRLEASAAEKSADFFRPASPEPNSDVADGGHMPPLGAWTPPEDKKADSDFDQQNVSFAKKGLQDKMHGRHSASSWRAAENGRASLAHADPLPAGGT</sequence>
<evidence type="ECO:0000313" key="5">
    <source>
        <dbReference type="EMBL" id="SFP97364.1"/>
    </source>
</evidence>
<evidence type="ECO:0000256" key="3">
    <source>
        <dbReference type="SAM" id="MobiDB-lite"/>
    </source>
</evidence>
<feature type="domain" description="MobA/MobL protein" evidence="4">
    <location>
        <begin position="19"/>
        <end position="190"/>
    </location>
</feature>
<keyword evidence="6" id="KW-1185">Reference proteome</keyword>
<reference evidence="5 6" key="1">
    <citation type="submission" date="2016-10" db="EMBL/GenBank/DDBJ databases">
        <authorList>
            <person name="de Groot N.N."/>
        </authorList>
    </citation>
    <scope>NUCLEOTIDE SEQUENCE [LARGE SCALE GENOMIC DNA]</scope>
    <source>
        <strain evidence="5 6">DSM 19547</strain>
    </source>
</reference>
<dbReference type="InterPro" id="IPR005053">
    <property type="entry name" value="MobA_MobL"/>
</dbReference>
<dbReference type="RefSeq" id="WP_093424816.1">
    <property type="nucleotide sequence ID" value="NZ_FOXA01000023.1"/>
</dbReference>
<evidence type="ECO:0000259" key="4">
    <source>
        <dbReference type="Pfam" id="PF03389"/>
    </source>
</evidence>
<evidence type="ECO:0000256" key="1">
    <source>
        <dbReference type="ARBA" id="ARBA00010873"/>
    </source>
</evidence>
<organism evidence="5 6">
    <name type="scientific">Tranquillimonas alkanivorans</name>
    <dbReference type="NCBI Taxonomy" id="441119"/>
    <lineage>
        <taxon>Bacteria</taxon>
        <taxon>Pseudomonadati</taxon>
        <taxon>Pseudomonadota</taxon>
        <taxon>Alphaproteobacteria</taxon>
        <taxon>Rhodobacterales</taxon>
        <taxon>Roseobacteraceae</taxon>
        <taxon>Tranquillimonas</taxon>
    </lineage>
</organism>
<evidence type="ECO:0000256" key="2">
    <source>
        <dbReference type="ARBA" id="ARBA00022971"/>
    </source>
</evidence>
<feature type="region of interest" description="Disordered" evidence="3">
    <location>
        <begin position="178"/>
        <end position="207"/>
    </location>
</feature>
<dbReference type="Proteomes" id="UP000199356">
    <property type="component" value="Unassembled WGS sequence"/>
</dbReference>
<name>A0A1I5UPY9_9RHOB</name>
<dbReference type="Pfam" id="PF03389">
    <property type="entry name" value="MobA_MobL"/>
    <property type="match status" value="1"/>
</dbReference>
<evidence type="ECO:0000313" key="6">
    <source>
        <dbReference type="Proteomes" id="UP000199356"/>
    </source>
</evidence>
<accession>A0A1I5UPY9</accession>
<protein>
    <submittedName>
        <fullName evidence="5">MobA/MobL family protein</fullName>
    </submittedName>
</protein>